<evidence type="ECO:0000313" key="2">
    <source>
        <dbReference type="WBParaSite" id="PS1159_v2.g5472.t1"/>
    </source>
</evidence>
<reference evidence="2" key="1">
    <citation type="submission" date="2022-11" db="UniProtKB">
        <authorList>
            <consortium name="WormBaseParasite"/>
        </authorList>
    </citation>
    <scope>IDENTIFICATION</scope>
</reference>
<sequence length="245" mass="28510">MNPKSDEKLIAVFSYIPTNNNEFFVLDATFSVKQYLDRSKAAFQGYVAFEDINNRCPLEALSQPLFIHDEKEIIHIRSTYYENEERKRPCKWQFKTYPYYGFKIVIELFPSTQLTIENSTQVLVIKDMAQSLFPYYNIDNYIQISLSNSTFPYAPPGFEFEAYVSVVRKKYKRVQANCTTSNITLVGVATWQLDGGYQNNAYCVYEYVILPNHQLFIQGGATEEKQACHPTSTMCSNFYQTMKQF</sequence>
<proteinExistence type="predicted"/>
<protein>
    <submittedName>
        <fullName evidence="2">Uncharacterized protein</fullName>
    </submittedName>
</protein>
<name>A0AC35GIY0_9BILA</name>
<dbReference type="WBParaSite" id="PS1159_v2.g5472.t1">
    <property type="protein sequence ID" value="PS1159_v2.g5472.t1"/>
    <property type="gene ID" value="PS1159_v2.g5472"/>
</dbReference>
<evidence type="ECO:0000313" key="1">
    <source>
        <dbReference type="Proteomes" id="UP000887580"/>
    </source>
</evidence>
<organism evidence="1 2">
    <name type="scientific">Panagrolaimus sp. PS1159</name>
    <dbReference type="NCBI Taxonomy" id="55785"/>
    <lineage>
        <taxon>Eukaryota</taxon>
        <taxon>Metazoa</taxon>
        <taxon>Ecdysozoa</taxon>
        <taxon>Nematoda</taxon>
        <taxon>Chromadorea</taxon>
        <taxon>Rhabditida</taxon>
        <taxon>Tylenchina</taxon>
        <taxon>Panagrolaimomorpha</taxon>
        <taxon>Panagrolaimoidea</taxon>
        <taxon>Panagrolaimidae</taxon>
        <taxon>Panagrolaimus</taxon>
    </lineage>
</organism>
<dbReference type="Proteomes" id="UP000887580">
    <property type="component" value="Unplaced"/>
</dbReference>
<accession>A0AC35GIY0</accession>